<protein>
    <submittedName>
        <fullName evidence="1">Uncharacterized protein</fullName>
    </submittedName>
</protein>
<comment type="caution">
    <text evidence="1">The sequence shown here is derived from an EMBL/GenBank/DDBJ whole genome shotgun (WGS) entry which is preliminary data.</text>
</comment>
<dbReference type="EMBL" id="BART01008019">
    <property type="protein sequence ID" value="GAG67378.1"/>
    <property type="molecule type" value="Genomic_DNA"/>
</dbReference>
<name>X1A3M7_9ZZZZ</name>
<sequence length="114" mass="13740">IMIFGENEIDVDNFSAELCDLMHFRKELIYYTDFVSEIEYQNLCKNEEIDYNSQRIIIRCPSSVALKALNNIKNFKSWVIGIEIQIKNQQKIKLIKQLMRKKYFLITWFILFAY</sequence>
<feature type="non-terminal residue" evidence="1">
    <location>
        <position position="1"/>
    </location>
</feature>
<dbReference type="AlphaFoldDB" id="X1A3M7"/>
<organism evidence="1">
    <name type="scientific">marine sediment metagenome</name>
    <dbReference type="NCBI Taxonomy" id="412755"/>
    <lineage>
        <taxon>unclassified sequences</taxon>
        <taxon>metagenomes</taxon>
        <taxon>ecological metagenomes</taxon>
    </lineage>
</organism>
<reference evidence="1" key="1">
    <citation type="journal article" date="2014" name="Front. Microbiol.">
        <title>High frequency of phylogenetically diverse reductive dehalogenase-homologous genes in deep subseafloor sedimentary metagenomes.</title>
        <authorList>
            <person name="Kawai M."/>
            <person name="Futagami T."/>
            <person name="Toyoda A."/>
            <person name="Takaki Y."/>
            <person name="Nishi S."/>
            <person name="Hori S."/>
            <person name="Arai W."/>
            <person name="Tsubouchi T."/>
            <person name="Morono Y."/>
            <person name="Uchiyama I."/>
            <person name="Ito T."/>
            <person name="Fujiyama A."/>
            <person name="Inagaki F."/>
            <person name="Takami H."/>
        </authorList>
    </citation>
    <scope>NUCLEOTIDE SEQUENCE</scope>
    <source>
        <strain evidence="1">Expedition CK06-06</strain>
    </source>
</reference>
<accession>X1A3M7</accession>
<proteinExistence type="predicted"/>
<evidence type="ECO:0000313" key="1">
    <source>
        <dbReference type="EMBL" id="GAG67378.1"/>
    </source>
</evidence>
<gene>
    <name evidence="1" type="ORF">S01H4_18120</name>
</gene>